<proteinExistence type="predicted"/>
<feature type="compositionally biased region" description="Basic residues" evidence="1">
    <location>
        <begin position="16"/>
        <end position="32"/>
    </location>
</feature>
<protein>
    <submittedName>
        <fullName evidence="3">HNH endonuclease signature motif containing protein</fullName>
    </submittedName>
</protein>
<keyword evidence="3" id="KW-0255">Endonuclease</keyword>
<evidence type="ECO:0000313" key="5">
    <source>
        <dbReference type="Proteomes" id="UP001229955"/>
    </source>
</evidence>
<accession>A0AA49K298</accession>
<dbReference type="InterPro" id="IPR002711">
    <property type="entry name" value="HNH"/>
</dbReference>
<evidence type="ECO:0000259" key="2">
    <source>
        <dbReference type="SMART" id="SM00507"/>
    </source>
</evidence>
<dbReference type="EMBL" id="CP130613">
    <property type="protein sequence ID" value="WKW16174.1"/>
    <property type="molecule type" value="Genomic_DNA"/>
</dbReference>
<feature type="region of interest" description="Disordered" evidence="1">
    <location>
        <begin position="152"/>
        <end position="195"/>
    </location>
</feature>
<dbReference type="CDD" id="cd00085">
    <property type="entry name" value="HNHc"/>
    <property type="match status" value="1"/>
</dbReference>
<dbReference type="EMBL" id="CP130612">
    <property type="protein sequence ID" value="WKW13267.1"/>
    <property type="molecule type" value="Genomic_DNA"/>
</dbReference>
<dbReference type="Proteomes" id="UP001229955">
    <property type="component" value="Chromosome"/>
</dbReference>
<sequence>MDASHDDSVDPMTGSTKKKAAGTRRGGRRRGGKGGPKASAPKQPTLTSVPTGRAAYVDTRKWLLKQHGPVCAYCERIVPERTITLDHVTPRKGLTAYDRRDNLVLSCKTCNSAKADKPILSFLLGNRARVVALYKYGQHLSHQLVEMVKDLLPPDQRPPLPTGPAHARKAKPQGRRRSWRELYPQDRDDADPYLD</sequence>
<keyword evidence="3" id="KW-0378">Hydrolase</keyword>
<dbReference type="Gene3D" id="1.10.30.50">
    <property type="match status" value="1"/>
</dbReference>
<evidence type="ECO:0000313" key="4">
    <source>
        <dbReference type="EMBL" id="WKW16174.1"/>
    </source>
</evidence>
<dbReference type="KEGG" id="pspc:Strain318_002584"/>
<dbReference type="GO" id="GO:0003676">
    <property type="term" value="F:nucleic acid binding"/>
    <property type="evidence" value="ECO:0007669"/>
    <property type="project" value="InterPro"/>
</dbReference>
<dbReference type="Pfam" id="PF01844">
    <property type="entry name" value="HNH"/>
    <property type="match status" value="1"/>
</dbReference>
<feature type="compositionally biased region" description="Basic residues" evidence="1">
    <location>
        <begin position="166"/>
        <end position="178"/>
    </location>
</feature>
<dbReference type="GO" id="GO:0008270">
    <property type="term" value="F:zinc ion binding"/>
    <property type="evidence" value="ECO:0007669"/>
    <property type="project" value="InterPro"/>
</dbReference>
<dbReference type="SMART" id="SM00507">
    <property type="entry name" value="HNHc"/>
    <property type="match status" value="1"/>
</dbReference>
<evidence type="ECO:0000256" key="1">
    <source>
        <dbReference type="SAM" id="MobiDB-lite"/>
    </source>
</evidence>
<dbReference type="InterPro" id="IPR003615">
    <property type="entry name" value="HNH_nuc"/>
</dbReference>
<organism evidence="3">
    <name type="scientific">Pseudogemmatithrix spongiicola</name>
    <dbReference type="NCBI Taxonomy" id="3062599"/>
    <lineage>
        <taxon>Bacteria</taxon>
        <taxon>Pseudomonadati</taxon>
        <taxon>Gemmatimonadota</taxon>
        <taxon>Gemmatimonadia</taxon>
        <taxon>Gemmatimonadales</taxon>
        <taxon>Gemmatimonadaceae</taxon>
        <taxon>Pseudogemmatithrix</taxon>
    </lineage>
</organism>
<dbReference type="RefSeq" id="WP_367886127.1">
    <property type="nucleotide sequence ID" value="NZ_CP130612.1"/>
</dbReference>
<feature type="domain" description="HNH nuclease" evidence="2">
    <location>
        <begin position="58"/>
        <end position="112"/>
    </location>
</feature>
<accession>A0AA49JWD1</accession>
<dbReference type="AlphaFoldDB" id="A0AA49JWD1"/>
<evidence type="ECO:0000313" key="3">
    <source>
        <dbReference type="EMBL" id="WKW13267.1"/>
    </source>
</evidence>
<name>A0AA49JWD1_9BACT</name>
<keyword evidence="3" id="KW-0540">Nuclease</keyword>
<dbReference type="GO" id="GO:0004519">
    <property type="term" value="F:endonuclease activity"/>
    <property type="evidence" value="ECO:0007669"/>
    <property type="project" value="UniProtKB-KW"/>
</dbReference>
<feature type="region of interest" description="Disordered" evidence="1">
    <location>
        <begin position="1"/>
        <end position="49"/>
    </location>
</feature>
<reference evidence="3" key="1">
    <citation type="submission" date="2023-07" db="EMBL/GenBank/DDBJ databases">
        <authorList>
            <person name="Haufschild T."/>
            <person name="Kallscheuer N."/>
            <person name="Hammer J."/>
            <person name="Kohn T."/>
            <person name="Kabuu M."/>
            <person name="Jogler M."/>
            <person name="Wohfarth N."/>
            <person name="Heuer A."/>
            <person name="Rohde M."/>
            <person name="van Teeseling M.C.F."/>
            <person name="Jogler C."/>
        </authorList>
    </citation>
    <scope>NUCLEOTIDE SEQUENCE</scope>
    <source>
        <strain evidence="3">Strain 138</strain>
        <strain evidence="4">Strain 318</strain>
    </source>
</reference>
<keyword evidence="5" id="KW-1185">Reference proteome</keyword>
<gene>
    <name evidence="3" type="ORF">Strain138_002584</name>
    <name evidence="4" type="ORF">Strain318_002584</name>
</gene>